<evidence type="ECO:0000256" key="5">
    <source>
        <dbReference type="ARBA" id="ARBA00023254"/>
    </source>
</evidence>
<evidence type="ECO:0000256" key="2">
    <source>
        <dbReference type="ARBA" id="ARBA00004286"/>
    </source>
</evidence>
<dbReference type="SUPFAM" id="SSF56019">
    <property type="entry name" value="The spindle assembly checkpoint protein mad2"/>
    <property type="match status" value="1"/>
</dbReference>
<dbReference type="Pfam" id="PF02301">
    <property type="entry name" value="HORMA"/>
    <property type="match status" value="1"/>
</dbReference>
<keyword evidence="5" id="KW-0469">Meiosis</keyword>
<comment type="caution">
    <text evidence="8">The sequence shown here is derived from an EMBL/GenBank/DDBJ whole genome shotgun (WGS) entry which is preliminary data.</text>
</comment>
<keyword evidence="3" id="KW-0158">Chromosome</keyword>
<feature type="domain" description="HORMA" evidence="7">
    <location>
        <begin position="27"/>
        <end position="236"/>
    </location>
</feature>
<evidence type="ECO:0000256" key="6">
    <source>
        <dbReference type="SAM" id="MobiDB-lite"/>
    </source>
</evidence>
<gene>
    <name evidence="8" type="ORF">N7G274_006427</name>
</gene>
<dbReference type="PANTHER" id="PTHR48225">
    <property type="entry name" value="HORMA DOMAIN-CONTAINING PROTEIN 1"/>
    <property type="match status" value="1"/>
</dbReference>
<feature type="region of interest" description="Disordered" evidence="6">
    <location>
        <begin position="301"/>
        <end position="375"/>
    </location>
</feature>
<proteinExistence type="predicted"/>
<dbReference type="Pfam" id="PF20826">
    <property type="entry name" value="PHD_5"/>
    <property type="match status" value="1"/>
</dbReference>
<protein>
    <recommendedName>
        <fullName evidence="7">HORMA domain-containing protein</fullName>
    </recommendedName>
</protein>
<dbReference type="PANTHER" id="PTHR48225:SF7">
    <property type="entry name" value="MEIOSIS-SPECIFIC PROTEIN HOP1"/>
    <property type="match status" value="1"/>
</dbReference>
<evidence type="ECO:0000256" key="1">
    <source>
        <dbReference type="ARBA" id="ARBA00004123"/>
    </source>
</evidence>
<dbReference type="InterPro" id="IPR036570">
    <property type="entry name" value="HORMA_dom_sf"/>
</dbReference>
<evidence type="ECO:0000256" key="3">
    <source>
        <dbReference type="ARBA" id="ARBA00022454"/>
    </source>
</evidence>
<dbReference type="Gene3D" id="3.30.900.10">
    <property type="entry name" value="HORMA domain"/>
    <property type="match status" value="1"/>
</dbReference>
<evidence type="ECO:0000256" key="4">
    <source>
        <dbReference type="ARBA" id="ARBA00023242"/>
    </source>
</evidence>
<evidence type="ECO:0000259" key="7">
    <source>
        <dbReference type="Pfam" id="PF02301"/>
    </source>
</evidence>
<sequence>MSTILENRTSSPQRVNNLPIRERQAFAMIQMLLRVSISSIAQLRNLFSEECFTYVLPSSIRHDSDILYDRMRGVSDSRRGLDGDTDLLKLSGNPYKVLTRGHSFAVNKLLDWLSIIFEAVLNNSLDGVQFSIYADKVNPSHVLESYTFSFQYTGSRKDAKRQLSGMAGLGPAGVSSSIGAARAGLRKMIDQIYDYHQILATLPAECYMMCHLFYSPLHSPIQQPTGFQECKDLTMPVPDNSEWHFVRRDFGRNNLAFYSVGLKIAFMAETEKSDGRSENGYQIPDNIICSRTLPRTFQLEKSQFRSTSATTQERRRRLDQSAQQRSSRPGTRSRDVGAWLTTPIDETDLFGPSDHFTPQCSSGPETTLRGGSAQLSVPIAETVKLTTRTKRSYDDSGLSHASSDIYSDEALIQTQVLEPRKAPPRPTQQARLLQAKEMDMIAKRLRVHGKHLGLIDRHIVRCQCGIDREEGPQMMQCACCGTWQHYHCYGFIIDQPREQHYCYQCLLEDSPRDRLSHMEELAYFRRALWIIYDREDMELARYTPKSFAQKLGCDDIKQGAKLIARLKNEGFLSRAKFPSAVRTPQRFQDRVRVYGDPFTSIGILYNLPELASAPKIQVEDVMPPRKHAKSKKVDEVAMRR</sequence>
<keyword evidence="4" id="KW-0539">Nucleus</keyword>
<keyword evidence="9" id="KW-1185">Reference proteome</keyword>
<dbReference type="SUPFAM" id="SSF57903">
    <property type="entry name" value="FYVE/PHD zinc finger"/>
    <property type="match status" value="1"/>
</dbReference>
<dbReference type="EMBL" id="JBEFKJ010000019">
    <property type="protein sequence ID" value="KAL2040969.1"/>
    <property type="molecule type" value="Genomic_DNA"/>
</dbReference>
<feature type="compositionally biased region" description="Polar residues" evidence="6">
    <location>
        <begin position="356"/>
        <end position="365"/>
    </location>
</feature>
<dbReference type="InterPro" id="IPR051294">
    <property type="entry name" value="HORMA_MeioticProgression"/>
</dbReference>
<evidence type="ECO:0000313" key="9">
    <source>
        <dbReference type="Proteomes" id="UP001590950"/>
    </source>
</evidence>
<feature type="compositionally biased region" description="Polar residues" evidence="6">
    <location>
        <begin position="301"/>
        <end position="311"/>
    </location>
</feature>
<dbReference type="Proteomes" id="UP001590950">
    <property type="component" value="Unassembled WGS sequence"/>
</dbReference>
<dbReference type="InterPro" id="IPR013083">
    <property type="entry name" value="Znf_RING/FYVE/PHD"/>
</dbReference>
<comment type="subcellular location">
    <subcellularLocation>
        <location evidence="2">Chromosome</location>
    </subcellularLocation>
    <subcellularLocation>
        <location evidence="1">Nucleus</location>
    </subcellularLocation>
</comment>
<evidence type="ECO:0000313" key="8">
    <source>
        <dbReference type="EMBL" id="KAL2040969.1"/>
    </source>
</evidence>
<dbReference type="InterPro" id="IPR003511">
    <property type="entry name" value="HORMA_dom"/>
</dbReference>
<name>A0ABR4A8A2_9LECA</name>
<dbReference type="Gene3D" id="3.30.40.10">
    <property type="entry name" value="Zinc/RING finger domain, C3HC4 (zinc finger)"/>
    <property type="match status" value="1"/>
</dbReference>
<organism evidence="8 9">
    <name type="scientific">Stereocaulon virgatum</name>
    <dbReference type="NCBI Taxonomy" id="373712"/>
    <lineage>
        <taxon>Eukaryota</taxon>
        <taxon>Fungi</taxon>
        <taxon>Dikarya</taxon>
        <taxon>Ascomycota</taxon>
        <taxon>Pezizomycotina</taxon>
        <taxon>Lecanoromycetes</taxon>
        <taxon>OSLEUM clade</taxon>
        <taxon>Lecanoromycetidae</taxon>
        <taxon>Lecanorales</taxon>
        <taxon>Lecanorineae</taxon>
        <taxon>Stereocaulaceae</taxon>
        <taxon>Stereocaulon</taxon>
    </lineage>
</organism>
<feature type="compositionally biased region" description="Polar residues" evidence="6">
    <location>
        <begin position="320"/>
        <end position="330"/>
    </location>
</feature>
<reference evidence="8 9" key="1">
    <citation type="submission" date="2024-09" db="EMBL/GenBank/DDBJ databases">
        <title>Rethinking Asexuality: The Enigmatic Case of Functional Sexual Genes in Lepraria (Stereocaulaceae).</title>
        <authorList>
            <person name="Doellman M."/>
            <person name="Sun Y."/>
            <person name="Barcenas-Pena A."/>
            <person name="Lumbsch H.T."/>
            <person name="Grewe F."/>
        </authorList>
    </citation>
    <scope>NUCLEOTIDE SEQUENCE [LARGE SCALE GENOMIC DNA]</scope>
    <source>
        <strain evidence="8 9">Mercado 3170</strain>
    </source>
</reference>
<accession>A0ABR4A8A2</accession>
<dbReference type="InterPro" id="IPR011011">
    <property type="entry name" value="Znf_FYVE_PHD"/>
</dbReference>